<protein>
    <submittedName>
        <fullName evidence="2">PRC-barrel domain containing protein</fullName>
    </submittedName>
</protein>
<reference evidence="2 3" key="1">
    <citation type="submission" date="2021-08" db="EMBL/GenBank/DDBJ databases">
        <title>Comparative Genomics Analysis of the Genus Qipengyuania Reveals Extensive Genetic Diversity and Metabolic Versatility, Including the Description of Fifteen Novel Species.</title>
        <authorList>
            <person name="Liu Y."/>
        </authorList>
    </citation>
    <scope>NUCLEOTIDE SEQUENCE [LARGE SCALE GENOMIC DNA]</scope>
    <source>
        <strain evidence="2 3">GH25</strain>
    </source>
</reference>
<dbReference type="RefSeq" id="WP_103022293.1">
    <property type="nucleotide sequence ID" value="NZ_JAHWXO010000006.1"/>
</dbReference>
<dbReference type="PROSITE" id="PS51257">
    <property type="entry name" value="PROKAR_LIPOPROTEIN"/>
    <property type="match status" value="1"/>
</dbReference>
<evidence type="ECO:0000313" key="2">
    <source>
        <dbReference type="EMBL" id="MBX7486941.1"/>
    </source>
</evidence>
<comment type="caution">
    <text evidence="2">The sequence shown here is derived from an EMBL/GenBank/DDBJ whole genome shotgun (WGS) entry which is preliminary data.</text>
</comment>
<evidence type="ECO:0000313" key="3">
    <source>
        <dbReference type="Proteomes" id="UP000776651"/>
    </source>
</evidence>
<dbReference type="EMBL" id="JAIGNQ010000001">
    <property type="protein sequence ID" value="MBX7486941.1"/>
    <property type="molecule type" value="Genomic_DNA"/>
</dbReference>
<accession>A0ABS7JAF6</accession>
<sequence>MKLPKPILLSIVGATALTAACGETPAEQQADTMDDQIEMEADRSAVAAGTDEAALGMTEAQLLDADLVTADGTDLGDVALVRRDDNGTVTGLVIELEDTDPDRWVEIPMDGLTLRGNATDGDVQTSMTAADLAALPDADMSAVNNTTM</sequence>
<organism evidence="2 3">
    <name type="scientific">Qipengyuania pacifica</name>
    <dbReference type="NCBI Taxonomy" id="2860199"/>
    <lineage>
        <taxon>Bacteria</taxon>
        <taxon>Pseudomonadati</taxon>
        <taxon>Pseudomonadota</taxon>
        <taxon>Alphaproteobacteria</taxon>
        <taxon>Sphingomonadales</taxon>
        <taxon>Erythrobacteraceae</taxon>
        <taxon>Qipengyuania</taxon>
    </lineage>
</organism>
<feature type="signal peptide" evidence="1">
    <location>
        <begin position="1"/>
        <end position="19"/>
    </location>
</feature>
<dbReference type="Gene3D" id="2.30.30.240">
    <property type="entry name" value="PRC-barrel domain"/>
    <property type="match status" value="1"/>
</dbReference>
<dbReference type="Proteomes" id="UP000776651">
    <property type="component" value="Unassembled WGS sequence"/>
</dbReference>
<evidence type="ECO:0000256" key="1">
    <source>
        <dbReference type="SAM" id="SignalP"/>
    </source>
</evidence>
<proteinExistence type="predicted"/>
<keyword evidence="1" id="KW-0732">Signal</keyword>
<name>A0ABS7JAF6_9SPHN</name>
<feature type="chain" id="PRO_5045246905" evidence="1">
    <location>
        <begin position="20"/>
        <end position="148"/>
    </location>
</feature>
<gene>
    <name evidence="2" type="ORF">K3177_00280</name>
</gene>
<dbReference type="InterPro" id="IPR011033">
    <property type="entry name" value="PRC_barrel-like_sf"/>
</dbReference>
<dbReference type="SUPFAM" id="SSF50346">
    <property type="entry name" value="PRC-barrel domain"/>
    <property type="match status" value="1"/>
</dbReference>
<keyword evidence="3" id="KW-1185">Reference proteome</keyword>